<dbReference type="RefSeq" id="WP_019281894.1">
    <property type="nucleotide sequence ID" value="NZ_CP022100.1"/>
</dbReference>
<dbReference type="CDD" id="cd06259">
    <property type="entry name" value="YdcF-like"/>
    <property type="match status" value="1"/>
</dbReference>
<reference evidence="3" key="3">
    <citation type="submission" date="2021-05" db="EMBL/GenBank/DDBJ databases">
        <authorList>
            <person name="Kalatzis P.G."/>
            <person name="Castillo D."/>
            <person name="D'Alvise P."/>
            <person name="Middelboe M."/>
            <person name="Gram L."/>
        </authorList>
    </citation>
    <scope>NUCLEOTIDE SEQUENCE</scope>
    <source>
        <strain evidence="3">90-11-286</strain>
    </source>
</reference>
<dbReference type="Gene3D" id="3.40.50.620">
    <property type="entry name" value="HUPs"/>
    <property type="match status" value="1"/>
</dbReference>
<dbReference type="GO" id="GO:0005886">
    <property type="term" value="C:plasma membrane"/>
    <property type="evidence" value="ECO:0007669"/>
    <property type="project" value="TreeGrafter"/>
</dbReference>
<evidence type="ECO:0000259" key="1">
    <source>
        <dbReference type="Pfam" id="PF02698"/>
    </source>
</evidence>
<proteinExistence type="predicted"/>
<evidence type="ECO:0000313" key="3">
    <source>
        <dbReference type="EMBL" id="MBT2920122.1"/>
    </source>
</evidence>
<dbReference type="PANTHER" id="PTHR30336">
    <property type="entry name" value="INNER MEMBRANE PROTEIN, PROBABLE PERMEASE"/>
    <property type="match status" value="1"/>
</dbReference>
<accession>A0A191W7V6</accession>
<dbReference type="AlphaFoldDB" id="A0A191W7V6"/>
<dbReference type="InterPro" id="IPR003848">
    <property type="entry name" value="DUF218"/>
</dbReference>
<dbReference type="InterPro" id="IPR051599">
    <property type="entry name" value="Cell_Envelope_Assoc"/>
</dbReference>
<dbReference type="STRING" id="55601.AA407_13815"/>
<organism evidence="2 5">
    <name type="scientific">Vibrio anguillarum</name>
    <name type="common">Listonella anguillarum</name>
    <dbReference type="NCBI Taxonomy" id="55601"/>
    <lineage>
        <taxon>Bacteria</taxon>
        <taxon>Pseudomonadati</taxon>
        <taxon>Pseudomonadota</taxon>
        <taxon>Gammaproteobacteria</taxon>
        <taxon>Vibrionales</taxon>
        <taxon>Vibrionaceae</taxon>
        <taxon>Vibrio</taxon>
    </lineage>
</organism>
<dbReference type="PANTHER" id="PTHR30336:SF20">
    <property type="entry name" value="DUF218 DOMAIN-CONTAINING PROTEIN"/>
    <property type="match status" value="1"/>
</dbReference>
<reference evidence="2 5" key="2">
    <citation type="submission" date="2018-12" db="EMBL/GenBank/DDBJ databases">
        <title>Characterization and Draft Genome of Vibrio anguillarum J360 Marine Pathogen Isolated from an Outbreak in Lumpfish (Cyclopterus lumpus).</title>
        <authorList>
            <person name="Vasquez J.I."/>
            <person name="Cao T."/>
            <person name="Chakraborty S."/>
            <person name="Gnanagobal H."/>
            <person name="Wescot J."/>
            <person name="Boyce D."/>
            <person name="Santander J."/>
        </authorList>
    </citation>
    <scope>NUCLEOTIDE SEQUENCE [LARGE SCALE GENOMIC DNA]</scope>
    <source>
        <strain evidence="2 5">J360</strain>
    </source>
</reference>
<dbReference type="EMBL" id="CP034673">
    <property type="protein sequence ID" value="AZS27088.1"/>
    <property type="molecule type" value="Genomic_DNA"/>
</dbReference>
<dbReference type="Proteomes" id="UP000078309">
    <property type="component" value="Unassembled WGS sequence"/>
</dbReference>
<dbReference type="InterPro" id="IPR014729">
    <property type="entry name" value="Rossmann-like_a/b/a_fold"/>
</dbReference>
<name>A0A191W7V6_VIBAN</name>
<reference evidence="3 4" key="1">
    <citation type="journal article" date="2017" name="J. Fish Dis.">
        <title>Comparative assessment of Vibrio virulence in marine fish larvae.</title>
        <authorList>
            <person name="Ronneseth A."/>
            <person name="Castillo D."/>
            <person name="D'Alvise P."/>
            <person name="Tonnesen O."/>
            <person name="Haugland G."/>
            <person name="Grotkjaer T."/>
            <person name="Engell-Sorensen K."/>
            <person name="Norremark L."/>
            <person name="Bergh O."/>
            <person name="Wergeland H.I."/>
            <person name="Gram L."/>
        </authorList>
    </citation>
    <scope>NUCLEOTIDE SEQUENCE [LARGE SCALE GENOMIC DNA]</scope>
    <source>
        <strain evidence="3 4">90-11-286</strain>
    </source>
</reference>
<evidence type="ECO:0000313" key="5">
    <source>
        <dbReference type="Proteomes" id="UP000256923"/>
    </source>
</evidence>
<evidence type="ECO:0000313" key="2">
    <source>
        <dbReference type="EMBL" id="AZS27088.1"/>
    </source>
</evidence>
<dbReference type="Proteomes" id="UP000256923">
    <property type="component" value="Chromosome 2"/>
</dbReference>
<gene>
    <name evidence="2" type="ORF">DYL72_19460</name>
    <name evidence="3" type="ORF">PL14_15715</name>
</gene>
<sequence length="290" mass="33049">MVAEHLYIVLGKRLVDQQLTLEGRSRVDGLVKALQRHDIDHSVIALCGGLTLGQQISEAKAMYHYLQSELTRLNVSLSNNRILLEEYSTSTVENIENVALELQKNGGIDTQKILPVTFISNDYHLQRIFEIQQLMDEQGLLRVLKQRCEMMGITLAISPDLHDHLAVKYPYTHLAAELFLLVDQLTTYRVYLEGVVAGSFLRDLTQVRAIPYQIAYEAILAINHKIADNPKWVFVRCLTDLLMQCINATKGALSVSEIQPYLILFDSNLTLLNRYLDPENPCVGRWWRQG</sequence>
<dbReference type="EMBL" id="JAHGUI010000065">
    <property type="protein sequence ID" value="MBT2920122.1"/>
    <property type="molecule type" value="Genomic_DNA"/>
</dbReference>
<feature type="domain" description="DUF218" evidence="1">
    <location>
        <begin position="8"/>
        <end position="130"/>
    </location>
</feature>
<dbReference type="OrthoDB" id="5906508at2"/>
<protein>
    <submittedName>
        <fullName evidence="2">YdcF family protein</fullName>
    </submittedName>
</protein>
<evidence type="ECO:0000313" key="4">
    <source>
        <dbReference type="Proteomes" id="UP000078309"/>
    </source>
</evidence>
<dbReference type="Pfam" id="PF02698">
    <property type="entry name" value="DUF218"/>
    <property type="match status" value="1"/>
</dbReference>